<reference evidence="2 3" key="1">
    <citation type="submission" date="2013-09" db="EMBL/GenBank/DDBJ databases">
        <title>Corchorus capsularis genome sequencing.</title>
        <authorList>
            <person name="Alam M."/>
            <person name="Haque M.S."/>
            <person name="Islam M.S."/>
            <person name="Emdad E.M."/>
            <person name="Islam M.M."/>
            <person name="Ahmed B."/>
            <person name="Halim A."/>
            <person name="Hossen Q.M.M."/>
            <person name="Hossain M.Z."/>
            <person name="Ahmed R."/>
            <person name="Khan M.M."/>
            <person name="Islam R."/>
            <person name="Rashid M.M."/>
            <person name="Khan S.A."/>
            <person name="Rahman M.S."/>
            <person name="Alam M."/>
        </authorList>
    </citation>
    <scope>NUCLEOTIDE SEQUENCE [LARGE SCALE GENOMIC DNA]</scope>
    <source>
        <strain evidence="3">cv. CVL-1</strain>
        <tissue evidence="2">Whole seedling</tissue>
    </source>
</reference>
<name>A0A1R3GBY5_COCAP</name>
<dbReference type="EMBL" id="AWWV01014637">
    <property type="protein sequence ID" value="OMO55595.1"/>
    <property type="molecule type" value="Genomic_DNA"/>
</dbReference>
<dbReference type="AlphaFoldDB" id="A0A1R3GBY5"/>
<evidence type="ECO:0000313" key="2">
    <source>
        <dbReference type="EMBL" id="OMO55595.1"/>
    </source>
</evidence>
<keyword evidence="3" id="KW-1185">Reference proteome</keyword>
<dbReference type="Proteomes" id="UP000188268">
    <property type="component" value="Unassembled WGS sequence"/>
</dbReference>
<dbReference type="Gramene" id="OMO55595">
    <property type="protein sequence ID" value="OMO55595"/>
    <property type="gene ID" value="CCACVL1_27161"/>
</dbReference>
<evidence type="ECO:0000313" key="3">
    <source>
        <dbReference type="Proteomes" id="UP000188268"/>
    </source>
</evidence>
<feature type="compositionally biased region" description="Polar residues" evidence="1">
    <location>
        <begin position="114"/>
        <end position="136"/>
    </location>
</feature>
<proteinExistence type="predicted"/>
<feature type="region of interest" description="Disordered" evidence="1">
    <location>
        <begin position="85"/>
        <end position="136"/>
    </location>
</feature>
<comment type="caution">
    <text evidence="2">The sequence shown here is derived from an EMBL/GenBank/DDBJ whole genome shotgun (WGS) entry which is preliminary data.</text>
</comment>
<organism evidence="2 3">
    <name type="scientific">Corchorus capsularis</name>
    <name type="common">Jute</name>
    <dbReference type="NCBI Taxonomy" id="210143"/>
    <lineage>
        <taxon>Eukaryota</taxon>
        <taxon>Viridiplantae</taxon>
        <taxon>Streptophyta</taxon>
        <taxon>Embryophyta</taxon>
        <taxon>Tracheophyta</taxon>
        <taxon>Spermatophyta</taxon>
        <taxon>Magnoliopsida</taxon>
        <taxon>eudicotyledons</taxon>
        <taxon>Gunneridae</taxon>
        <taxon>Pentapetalae</taxon>
        <taxon>rosids</taxon>
        <taxon>malvids</taxon>
        <taxon>Malvales</taxon>
        <taxon>Malvaceae</taxon>
        <taxon>Grewioideae</taxon>
        <taxon>Apeibeae</taxon>
        <taxon>Corchorus</taxon>
    </lineage>
</organism>
<protein>
    <submittedName>
        <fullName evidence="2">Uncharacterized protein</fullName>
    </submittedName>
</protein>
<accession>A0A1R3GBY5</accession>
<gene>
    <name evidence="2" type="ORF">CCACVL1_27161</name>
</gene>
<sequence length="136" mass="14612">MQGELCTYPDIDGWIQSPTPLQAAKNIDEVTQPPVNINSVSFNISEDSSPTTISHESTTIPIEEAHSENLQEITSEPQQLDFTTHTPMESLADEVPQPPTSTLVKESETPLMINPSSVAGVTPSSPNASSVSTHPM</sequence>
<evidence type="ECO:0000256" key="1">
    <source>
        <dbReference type="SAM" id="MobiDB-lite"/>
    </source>
</evidence>